<dbReference type="PANTHER" id="PTHR42718:SF46">
    <property type="entry name" value="BLR6921 PROTEIN"/>
    <property type="match status" value="1"/>
</dbReference>
<dbReference type="HOGENOM" id="CLU_000960_28_0_11"/>
<dbReference type="Gene3D" id="1.20.1250.20">
    <property type="entry name" value="MFS general substrate transporter like domains"/>
    <property type="match status" value="1"/>
</dbReference>
<dbReference type="SUPFAM" id="SSF103473">
    <property type="entry name" value="MFS general substrate transporter"/>
    <property type="match status" value="1"/>
</dbReference>
<evidence type="ECO:0000313" key="11">
    <source>
        <dbReference type="Proteomes" id="UP000005087"/>
    </source>
</evidence>
<dbReference type="InterPro" id="IPR036259">
    <property type="entry name" value="MFS_trans_sf"/>
</dbReference>
<evidence type="ECO:0000256" key="2">
    <source>
        <dbReference type="ARBA" id="ARBA00022448"/>
    </source>
</evidence>
<dbReference type="PROSITE" id="PS50850">
    <property type="entry name" value="MFS"/>
    <property type="match status" value="1"/>
</dbReference>
<feature type="compositionally biased region" description="Basic residues" evidence="7">
    <location>
        <begin position="469"/>
        <end position="480"/>
    </location>
</feature>
<keyword evidence="5 8" id="KW-1133">Transmembrane helix</keyword>
<dbReference type="AlphaFoldDB" id="I1D2T6"/>
<evidence type="ECO:0000256" key="5">
    <source>
        <dbReference type="ARBA" id="ARBA00022989"/>
    </source>
</evidence>
<feature type="transmembrane region" description="Helical" evidence="8">
    <location>
        <begin position="139"/>
        <end position="157"/>
    </location>
</feature>
<dbReference type="InterPro" id="IPR011701">
    <property type="entry name" value="MFS"/>
</dbReference>
<feature type="region of interest" description="Disordered" evidence="7">
    <location>
        <begin position="461"/>
        <end position="480"/>
    </location>
</feature>
<dbReference type="STRING" id="928724.SacglDRAFT_02366"/>
<dbReference type="Pfam" id="PF07690">
    <property type="entry name" value="MFS_1"/>
    <property type="match status" value="1"/>
</dbReference>
<feature type="transmembrane region" description="Helical" evidence="8">
    <location>
        <begin position="53"/>
        <end position="73"/>
    </location>
</feature>
<dbReference type="Proteomes" id="UP000005087">
    <property type="component" value="Chromosome"/>
</dbReference>
<feature type="transmembrane region" description="Helical" evidence="8">
    <location>
        <begin position="12"/>
        <end position="33"/>
    </location>
</feature>
<keyword evidence="11" id="KW-1185">Reference proteome</keyword>
<feature type="transmembrane region" description="Helical" evidence="8">
    <location>
        <begin position="336"/>
        <end position="354"/>
    </location>
</feature>
<keyword evidence="6 8" id="KW-0472">Membrane</keyword>
<dbReference type="Gene3D" id="1.20.1720.10">
    <property type="entry name" value="Multidrug resistance protein D"/>
    <property type="match status" value="1"/>
</dbReference>
<sequence>MSAGADRIDGRLLGLAFVLVLGTFMASLDSTIVNVGMKTLRAEFAASITEVQWAGTAYLLAVVAAAPMAGWLAERFGPRRTWLGALLVFLAGSAACAFAWSIPSLAGFRVVQGIGGGLLVPTGQALLAAVAGPRRTGRLMSIAGIVPMLAPVLGPILGGVVLRVADWPWLFYLNLPTGLVALLLARRLVPVVPSSGTAGHFDVRGALLLSPGLAVLVLGLTELASNRTGLGPASVAIAVGVVLLAAFVRHALRATRTPLLELRLFTTPPFGSAALALFGAAASVFGTMFLLPLYLQTGRGLTAWETGLLLAPQGVGAALGSLVVNRTIDRLAPRTIVVTGFTVVLVATMPFTRLGELPDALLGLVLLVRGLGTAMIASPVMTVVYGNVDRDRLPKAAGMLNLLNYVGGALGTAVVAVLLEARLATSNAASAFGVAFWCVLGLCGVALLAALRLPGPAPEGRDAGLTRAGSHHRPRRGRAS</sequence>
<dbReference type="NCBIfam" id="TIGR00711">
    <property type="entry name" value="efflux_EmrB"/>
    <property type="match status" value="1"/>
</dbReference>
<feature type="transmembrane region" description="Helical" evidence="8">
    <location>
        <begin position="233"/>
        <end position="252"/>
    </location>
</feature>
<name>I1D2T6_9PSEU</name>
<feature type="transmembrane region" description="Helical" evidence="8">
    <location>
        <begin position="273"/>
        <end position="295"/>
    </location>
</feature>
<dbReference type="RefSeq" id="WP_005464736.1">
    <property type="nucleotide sequence ID" value="NZ_CM001484.1"/>
</dbReference>
<dbReference type="InterPro" id="IPR004638">
    <property type="entry name" value="EmrB-like"/>
</dbReference>
<evidence type="ECO:0000256" key="7">
    <source>
        <dbReference type="SAM" id="MobiDB-lite"/>
    </source>
</evidence>
<dbReference type="InterPro" id="IPR020846">
    <property type="entry name" value="MFS_dom"/>
</dbReference>
<evidence type="ECO:0000256" key="6">
    <source>
        <dbReference type="ARBA" id="ARBA00023136"/>
    </source>
</evidence>
<feature type="transmembrane region" description="Helical" evidence="8">
    <location>
        <begin position="400"/>
        <end position="419"/>
    </location>
</feature>
<feature type="transmembrane region" description="Helical" evidence="8">
    <location>
        <begin position="82"/>
        <end position="102"/>
    </location>
</feature>
<feature type="transmembrane region" description="Helical" evidence="8">
    <location>
        <begin position="169"/>
        <end position="189"/>
    </location>
</feature>
<dbReference type="EMBL" id="CM001484">
    <property type="protein sequence ID" value="EIE99260.1"/>
    <property type="molecule type" value="Genomic_DNA"/>
</dbReference>
<proteinExistence type="predicted"/>
<feature type="transmembrane region" description="Helical" evidence="8">
    <location>
        <begin position="307"/>
        <end position="324"/>
    </location>
</feature>
<keyword evidence="4 8" id="KW-0812">Transmembrane</keyword>
<dbReference type="OrthoDB" id="9812221at2"/>
<evidence type="ECO:0000313" key="10">
    <source>
        <dbReference type="EMBL" id="EIE99260.1"/>
    </source>
</evidence>
<evidence type="ECO:0000256" key="4">
    <source>
        <dbReference type="ARBA" id="ARBA00022692"/>
    </source>
</evidence>
<feature type="transmembrane region" description="Helical" evidence="8">
    <location>
        <begin position="360"/>
        <end position="388"/>
    </location>
</feature>
<feature type="domain" description="Major facilitator superfamily (MFS) profile" evidence="9">
    <location>
        <begin position="15"/>
        <end position="458"/>
    </location>
</feature>
<reference evidence="10 11" key="1">
    <citation type="submission" date="2011-09" db="EMBL/GenBank/DDBJ databases">
        <authorList>
            <consortium name="US DOE Joint Genome Institute (JGI-PGF)"/>
            <person name="Lucas S."/>
            <person name="Han J."/>
            <person name="Lapidus A."/>
            <person name="Cheng J.-F."/>
            <person name="Goodwin L."/>
            <person name="Pitluck S."/>
            <person name="Peters L."/>
            <person name="Land M.L."/>
            <person name="Hauser L."/>
            <person name="Brambilla E."/>
            <person name="Klenk H.-P."/>
            <person name="Woyke T.J."/>
        </authorList>
    </citation>
    <scope>NUCLEOTIDE SEQUENCE [LARGE SCALE GENOMIC DNA]</scope>
    <source>
        <strain evidence="10 11">K62</strain>
    </source>
</reference>
<feature type="transmembrane region" description="Helical" evidence="8">
    <location>
        <begin position="201"/>
        <end position="221"/>
    </location>
</feature>
<dbReference type="PRINTS" id="PR01036">
    <property type="entry name" value="TCRTETB"/>
</dbReference>
<dbReference type="PANTHER" id="PTHR42718">
    <property type="entry name" value="MAJOR FACILITATOR SUPERFAMILY MULTIDRUG TRANSPORTER MFSC"/>
    <property type="match status" value="1"/>
</dbReference>
<evidence type="ECO:0000259" key="9">
    <source>
        <dbReference type="PROSITE" id="PS50850"/>
    </source>
</evidence>
<dbReference type="GO" id="GO:0022857">
    <property type="term" value="F:transmembrane transporter activity"/>
    <property type="evidence" value="ECO:0007669"/>
    <property type="project" value="InterPro"/>
</dbReference>
<protein>
    <submittedName>
        <fullName evidence="10">Drug resistance transporter, EmrB/QacA subfamily</fullName>
    </submittedName>
</protein>
<gene>
    <name evidence="10" type="ORF">SacglDRAFT_02366</name>
</gene>
<organism evidence="10 11">
    <name type="scientific">Saccharomonospora glauca K62</name>
    <dbReference type="NCBI Taxonomy" id="928724"/>
    <lineage>
        <taxon>Bacteria</taxon>
        <taxon>Bacillati</taxon>
        <taxon>Actinomycetota</taxon>
        <taxon>Actinomycetes</taxon>
        <taxon>Pseudonocardiales</taxon>
        <taxon>Pseudonocardiaceae</taxon>
        <taxon>Saccharomonospora</taxon>
    </lineage>
</organism>
<keyword evidence="2" id="KW-0813">Transport</keyword>
<reference evidence="11" key="2">
    <citation type="submission" date="2012-01" db="EMBL/GenBank/DDBJ databases">
        <title>Noncontiguous Finished sequence of chromosome of Saccharomonospora glauca K62.</title>
        <authorList>
            <consortium name="US DOE Joint Genome Institute"/>
            <person name="Lucas S."/>
            <person name="Han J."/>
            <person name="Lapidus A."/>
            <person name="Cheng J.-F."/>
            <person name="Goodwin L."/>
            <person name="Pitluck S."/>
            <person name="Peters L."/>
            <person name="Mikhailova N."/>
            <person name="Held B."/>
            <person name="Detter J.C."/>
            <person name="Han C."/>
            <person name="Tapia R."/>
            <person name="Land M."/>
            <person name="Hauser L."/>
            <person name="Kyrpides N."/>
            <person name="Ivanova N."/>
            <person name="Pagani I."/>
            <person name="Brambilla E.-M."/>
            <person name="Klenk H.-P."/>
            <person name="Woyke T."/>
        </authorList>
    </citation>
    <scope>NUCLEOTIDE SEQUENCE [LARGE SCALE GENOMIC DNA]</scope>
    <source>
        <strain evidence="11">K62</strain>
    </source>
</reference>
<dbReference type="GO" id="GO:0005886">
    <property type="term" value="C:plasma membrane"/>
    <property type="evidence" value="ECO:0007669"/>
    <property type="project" value="UniProtKB-SubCell"/>
</dbReference>
<accession>I1D2T6</accession>
<evidence type="ECO:0000256" key="8">
    <source>
        <dbReference type="SAM" id="Phobius"/>
    </source>
</evidence>
<evidence type="ECO:0000256" key="1">
    <source>
        <dbReference type="ARBA" id="ARBA00004651"/>
    </source>
</evidence>
<feature type="transmembrane region" description="Helical" evidence="8">
    <location>
        <begin position="431"/>
        <end position="451"/>
    </location>
</feature>
<keyword evidence="3" id="KW-1003">Cell membrane</keyword>
<comment type="subcellular location">
    <subcellularLocation>
        <location evidence="1">Cell membrane</location>
        <topology evidence="1">Multi-pass membrane protein</topology>
    </subcellularLocation>
</comment>
<dbReference type="eggNOG" id="COG2814">
    <property type="taxonomic scope" value="Bacteria"/>
</dbReference>
<evidence type="ECO:0000256" key="3">
    <source>
        <dbReference type="ARBA" id="ARBA00022475"/>
    </source>
</evidence>
<feature type="transmembrane region" description="Helical" evidence="8">
    <location>
        <begin position="114"/>
        <end position="132"/>
    </location>
</feature>